<dbReference type="Gene3D" id="3.30.70.640">
    <property type="entry name" value="Molybdopterin cofactor biosynthesis C (MoaC) domain"/>
    <property type="match status" value="1"/>
</dbReference>
<dbReference type="GO" id="GO:0006777">
    <property type="term" value="P:Mo-molybdopterin cofactor biosynthetic process"/>
    <property type="evidence" value="ECO:0007669"/>
    <property type="project" value="UniProtKB-KW"/>
</dbReference>
<dbReference type="Pfam" id="PF01967">
    <property type="entry name" value="MoaC"/>
    <property type="match status" value="1"/>
</dbReference>
<dbReference type="UniPathway" id="UPA00344"/>
<evidence type="ECO:0000313" key="7">
    <source>
        <dbReference type="Proteomes" id="UP000237153"/>
    </source>
</evidence>
<dbReference type="Proteomes" id="UP000652307">
    <property type="component" value="Unassembled WGS sequence"/>
</dbReference>
<dbReference type="SUPFAM" id="SSF55040">
    <property type="entry name" value="Molybdenum cofactor biosynthesis protein C, MoaC"/>
    <property type="match status" value="1"/>
</dbReference>
<keyword evidence="2" id="KW-0501">Molybdenum cofactor biosynthesis</keyword>
<dbReference type="EC" id="4.6.1.17" evidence="4"/>
<comment type="caution">
    <text evidence="6">The sequence shown here is derived from an EMBL/GenBank/DDBJ whole genome shotgun (WGS) entry which is preliminary data.</text>
</comment>
<dbReference type="OMA" id="IWDMVKS"/>
<evidence type="ECO:0000256" key="1">
    <source>
        <dbReference type="ARBA" id="ARBA00005046"/>
    </source>
</evidence>
<proteinExistence type="predicted"/>
<protein>
    <submittedName>
        <fullName evidence="6">Cyclic pyranopterin monophosphate synthase MoaC</fullName>
        <ecNumber evidence="4">4.6.1.17</ecNumber>
    </submittedName>
</protein>
<dbReference type="GeneID" id="12449262"/>
<dbReference type="InterPro" id="IPR023045">
    <property type="entry name" value="MoaC"/>
</dbReference>
<dbReference type="GO" id="GO:0061799">
    <property type="term" value="F:cyclic pyranopterin monophosphate synthase activity"/>
    <property type="evidence" value="ECO:0007669"/>
    <property type="project" value="UniProtKB-EC"/>
</dbReference>
<dbReference type="RefSeq" id="WP_014557335.1">
    <property type="nucleotide sequence ID" value="NZ_DSFH01000057.1"/>
</dbReference>
<reference evidence="6 7" key="1">
    <citation type="submission" date="2018-01" db="EMBL/GenBank/DDBJ databases">
        <title>Metagenomic assembled genomes from two thermal pools in the Uzon Caldera, Kamchatka, Russia.</title>
        <authorList>
            <person name="Wilkins L."/>
            <person name="Ettinger C."/>
        </authorList>
    </citation>
    <scope>NUCLEOTIDE SEQUENCE [LARGE SCALE GENOMIC DNA]</scope>
    <source>
        <strain evidence="6">ZAV-06</strain>
    </source>
</reference>
<dbReference type="Proteomes" id="UP000886076">
    <property type="component" value="Unassembled WGS sequence"/>
</dbReference>
<dbReference type="InterPro" id="IPR036522">
    <property type="entry name" value="MoaC_sf"/>
</dbReference>
<evidence type="ECO:0000313" key="5">
    <source>
        <dbReference type="EMBL" id="MBE9390938.1"/>
    </source>
</evidence>
<dbReference type="InterPro" id="IPR002820">
    <property type="entry name" value="Mopterin_CF_biosynth-C_dom"/>
</dbReference>
<comment type="pathway">
    <text evidence="1">Cofactor biosynthesis; molybdopterin biosynthesis.</text>
</comment>
<reference evidence="5" key="3">
    <citation type="submission" date="2020-10" db="EMBL/GenBank/DDBJ databases">
        <title>Fervidococcus fontis strain 3639Fd - the first crenarchaeon capable of growth on lipids.</title>
        <authorList>
            <person name="Kochetkova T.V."/>
            <person name="Elcheninov A.G."/>
            <person name="Toschakov S.V."/>
            <person name="Kublanov I.V."/>
        </authorList>
    </citation>
    <scope>NUCLEOTIDE SEQUENCE</scope>
    <source>
        <strain evidence="5">3639Fd</strain>
    </source>
</reference>
<dbReference type="Proteomes" id="UP000237153">
    <property type="component" value="Unassembled WGS sequence"/>
</dbReference>
<keyword evidence="4" id="KW-0456">Lyase</keyword>
<evidence type="ECO:0000259" key="3">
    <source>
        <dbReference type="Pfam" id="PF01967"/>
    </source>
</evidence>
<evidence type="ECO:0000313" key="6">
    <source>
        <dbReference type="EMBL" id="PMB76014.1"/>
    </source>
</evidence>
<dbReference type="EMBL" id="PNIM01000002">
    <property type="protein sequence ID" value="PMB76014.1"/>
    <property type="molecule type" value="Genomic_DNA"/>
</dbReference>
<dbReference type="EMBL" id="JADEZV010000001">
    <property type="protein sequence ID" value="MBE9390938.1"/>
    <property type="molecule type" value="Genomic_DNA"/>
</dbReference>
<dbReference type="AlphaFoldDB" id="A0A2J6N3V5"/>
<accession>A0A2J6N3V5</accession>
<feature type="domain" description="Molybdopterin cofactor biosynthesis C (MoaC)" evidence="3">
    <location>
        <begin position="5"/>
        <end position="143"/>
    </location>
</feature>
<organism evidence="6 7">
    <name type="scientific">Fervidicoccus fontis</name>
    <dbReference type="NCBI Taxonomy" id="683846"/>
    <lineage>
        <taxon>Archaea</taxon>
        <taxon>Thermoproteota</taxon>
        <taxon>Thermoprotei</taxon>
        <taxon>Fervidicoccales</taxon>
        <taxon>Fervidicoccaceae</taxon>
        <taxon>Fervidicoccus</taxon>
    </lineage>
</organism>
<name>A0A2J6N3V5_9CREN</name>
<sequence length="145" mass="16392">MCTKMVDISEKESVYREAMATGFIKLKKETLELMKSGRVEKGDVFSVSTISSIIGVKKTPELLPLTHNIPITNVDTKYEFEEDGIRVYVTVRSVSKTGVEMEALVGVASALLNIWDMVKKYEKDENGQYPTTEIREIKVVKKIKK</sequence>
<gene>
    <name evidence="4" type="primary">moaC</name>
    <name evidence="6" type="ORF">C0188_00595</name>
    <name evidence="4" type="ORF">ENO39_04595</name>
    <name evidence="5" type="ORF">IOK49_02435</name>
</gene>
<dbReference type="EMBL" id="DSFH01000057">
    <property type="protein sequence ID" value="HEW64315.1"/>
    <property type="molecule type" value="Genomic_DNA"/>
</dbReference>
<dbReference type="NCBIfam" id="NF008999">
    <property type="entry name" value="PRK12343.1"/>
    <property type="match status" value="1"/>
</dbReference>
<evidence type="ECO:0000313" key="4">
    <source>
        <dbReference type="EMBL" id="HEW64315.1"/>
    </source>
</evidence>
<reference evidence="4" key="2">
    <citation type="journal article" date="2020" name="mSystems">
        <title>Genome- and Community-Level Interaction Insights into Carbon Utilization and Element Cycling Functions of Hydrothermarchaeota in Hydrothermal Sediment.</title>
        <authorList>
            <person name="Zhou Z."/>
            <person name="Liu Y."/>
            <person name="Xu W."/>
            <person name="Pan J."/>
            <person name="Luo Z.H."/>
            <person name="Li M."/>
        </authorList>
    </citation>
    <scope>NUCLEOTIDE SEQUENCE [LARGE SCALE GENOMIC DNA]</scope>
    <source>
        <strain evidence="4">SpSt-1261</strain>
    </source>
</reference>
<evidence type="ECO:0000256" key="2">
    <source>
        <dbReference type="ARBA" id="ARBA00023150"/>
    </source>
</evidence>
<dbReference type="NCBIfam" id="TIGR00581">
    <property type="entry name" value="moaC"/>
    <property type="match status" value="1"/>
</dbReference>